<evidence type="ECO:0000313" key="11">
    <source>
        <dbReference type="EMBL" id="KIM75547.1"/>
    </source>
</evidence>
<accession>A0A0C3BE19</accession>
<comment type="similarity">
    <text evidence="3">Belongs to the PP2C family.</text>
</comment>
<dbReference type="EMBL" id="KN833045">
    <property type="protein sequence ID" value="KIM75547.1"/>
    <property type="molecule type" value="Genomic_DNA"/>
</dbReference>
<comment type="cofactor">
    <cofactor evidence="1">
        <name>Mn(2+)</name>
        <dbReference type="ChEBI" id="CHEBI:29035"/>
    </cofactor>
</comment>
<dbReference type="InParanoid" id="A0A0C3BE19"/>
<dbReference type="AlphaFoldDB" id="A0A0C3BE19"/>
<reference evidence="12" key="2">
    <citation type="submission" date="2015-01" db="EMBL/GenBank/DDBJ databases">
        <title>Evolutionary Origins and Diversification of the Mycorrhizal Mutualists.</title>
        <authorList>
            <consortium name="DOE Joint Genome Institute"/>
            <consortium name="Mycorrhizal Genomics Consortium"/>
            <person name="Kohler A."/>
            <person name="Kuo A."/>
            <person name="Nagy L.G."/>
            <person name="Floudas D."/>
            <person name="Copeland A."/>
            <person name="Barry K.W."/>
            <person name="Cichocki N."/>
            <person name="Veneault-Fourrey C."/>
            <person name="LaButti K."/>
            <person name="Lindquist E.A."/>
            <person name="Lipzen A."/>
            <person name="Lundell T."/>
            <person name="Morin E."/>
            <person name="Murat C."/>
            <person name="Riley R."/>
            <person name="Ohm R."/>
            <person name="Sun H."/>
            <person name="Tunlid A."/>
            <person name="Henrissat B."/>
            <person name="Grigoriev I.V."/>
            <person name="Hibbett D.S."/>
            <person name="Martin F."/>
        </authorList>
    </citation>
    <scope>NUCLEOTIDE SEQUENCE [LARGE SCALE GENOMIC DNA]</scope>
    <source>
        <strain evidence="12">F 1598</strain>
    </source>
</reference>
<feature type="domain" description="PPM-type phosphatase" evidence="10">
    <location>
        <begin position="23"/>
        <end position="292"/>
    </location>
</feature>
<dbReference type="GO" id="GO:0004722">
    <property type="term" value="F:protein serine/threonine phosphatase activity"/>
    <property type="evidence" value="ECO:0007669"/>
    <property type="project" value="UniProtKB-EC"/>
</dbReference>
<comment type="catalytic activity">
    <reaction evidence="9">
        <text>O-phospho-L-threonyl-[protein] + H2O = L-threonyl-[protein] + phosphate</text>
        <dbReference type="Rhea" id="RHEA:47004"/>
        <dbReference type="Rhea" id="RHEA-COMP:11060"/>
        <dbReference type="Rhea" id="RHEA-COMP:11605"/>
        <dbReference type="ChEBI" id="CHEBI:15377"/>
        <dbReference type="ChEBI" id="CHEBI:30013"/>
        <dbReference type="ChEBI" id="CHEBI:43474"/>
        <dbReference type="ChEBI" id="CHEBI:61977"/>
        <dbReference type="EC" id="3.1.3.16"/>
    </reaction>
    <physiologicalReaction direction="left-to-right" evidence="9">
        <dbReference type="Rhea" id="RHEA:47005"/>
    </physiologicalReaction>
</comment>
<evidence type="ECO:0000256" key="9">
    <source>
        <dbReference type="ARBA" id="ARBA00048832"/>
    </source>
</evidence>
<dbReference type="Gene3D" id="3.60.40.10">
    <property type="entry name" value="PPM-type phosphatase domain"/>
    <property type="match status" value="1"/>
</dbReference>
<dbReference type="InterPro" id="IPR036457">
    <property type="entry name" value="PPM-type-like_dom_sf"/>
</dbReference>
<dbReference type="STRING" id="765440.A0A0C3BE19"/>
<evidence type="ECO:0000256" key="5">
    <source>
        <dbReference type="ARBA" id="ARBA00022723"/>
    </source>
</evidence>
<protein>
    <recommendedName>
        <fullName evidence="4">protein-serine/threonine phosphatase</fullName>
        <ecNumber evidence="4">3.1.3.16</ecNumber>
    </recommendedName>
</protein>
<dbReference type="Proteomes" id="UP000054166">
    <property type="component" value="Unassembled WGS sequence"/>
</dbReference>
<dbReference type="EC" id="3.1.3.16" evidence="4"/>
<evidence type="ECO:0000256" key="2">
    <source>
        <dbReference type="ARBA" id="ARBA00001946"/>
    </source>
</evidence>
<dbReference type="SUPFAM" id="SSF81606">
    <property type="entry name" value="PP2C-like"/>
    <property type="match status" value="1"/>
</dbReference>
<evidence type="ECO:0000313" key="12">
    <source>
        <dbReference type="Proteomes" id="UP000054166"/>
    </source>
</evidence>
<dbReference type="OrthoDB" id="10264738at2759"/>
<dbReference type="CDD" id="cd00143">
    <property type="entry name" value="PP2Cc"/>
    <property type="match status" value="1"/>
</dbReference>
<evidence type="ECO:0000256" key="3">
    <source>
        <dbReference type="ARBA" id="ARBA00006702"/>
    </source>
</evidence>
<dbReference type="InterPro" id="IPR015655">
    <property type="entry name" value="PP2C"/>
</dbReference>
<evidence type="ECO:0000259" key="10">
    <source>
        <dbReference type="PROSITE" id="PS51746"/>
    </source>
</evidence>
<organism evidence="11 12">
    <name type="scientific">Piloderma croceum (strain F 1598)</name>
    <dbReference type="NCBI Taxonomy" id="765440"/>
    <lineage>
        <taxon>Eukaryota</taxon>
        <taxon>Fungi</taxon>
        <taxon>Dikarya</taxon>
        <taxon>Basidiomycota</taxon>
        <taxon>Agaricomycotina</taxon>
        <taxon>Agaricomycetes</taxon>
        <taxon>Agaricomycetidae</taxon>
        <taxon>Atheliales</taxon>
        <taxon>Atheliaceae</taxon>
        <taxon>Piloderma</taxon>
    </lineage>
</organism>
<evidence type="ECO:0000256" key="8">
    <source>
        <dbReference type="ARBA" id="ARBA00023211"/>
    </source>
</evidence>
<comment type="cofactor">
    <cofactor evidence="2">
        <name>Mg(2+)</name>
        <dbReference type="ChEBI" id="CHEBI:18420"/>
    </cofactor>
</comment>
<sequence>MGQTLSFPALHKHKSSGGNASMFYSTTAMQGWRVTMEDAHVAELSLDKGVETSNAFFAVYNGHSGVVCGAMSKFSGTNVHKRLMSEGAYHEERYEEALKSAFLGTDEDWCANPPVANDPSGCTAVAALVTGDGKIFVANAGDSRLVISVKGKAKPLSLDHKPSNKNDAARIKAAGGYVEYTRVNGRLGLSRALGDFDLKKNPSLSPEEQIITADPDMTIHDIAEEDEFLVLACDGIWECLSSQEVVDFIRLKVSKGNELPKISKMLCDYCLAPDTEPPSNGCDNMMVLIIAILNGQSIDEWRVWVTDHVKQRYGYKMPGFVPQLYDKYQLKKFNAQ</sequence>
<dbReference type="GO" id="GO:0046872">
    <property type="term" value="F:metal ion binding"/>
    <property type="evidence" value="ECO:0007669"/>
    <property type="project" value="UniProtKB-KW"/>
</dbReference>
<evidence type="ECO:0000256" key="7">
    <source>
        <dbReference type="ARBA" id="ARBA00022912"/>
    </source>
</evidence>
<keyword evidence="5" id="KW-0479">Metal-binding</keyword>
<gene>
    <name evidence="11" type="ORF">PILCRDRAFT_98887</name>
</gene>
<name>A0A0C3BE19_PILCF</name>
<evidence type="ECO:0000256" key="1">
    <source>
        <dbReference type="ARBA" id="ARBA00001936"/>
    </source>
</evidence>
<keyword evidence="6" id="KW-0378">Hydrolase</keyword>
<dbReference type="Pfam" id="PF00481">
    <property type="entry name" value="PP2C"/>
    <property type="match status" value="1"/>
</dbReference>
<dbReference type="SMART" id="SM00332">
    <property type="entry name" value="PP2Cc"/>
    <property type="match status" value="1"/>
</dbReference>
<dbReference type="FunCoup" id="A0A0C3BE19">
    <property type="interactions" value="903"/>
</dbReference>
<evidence type="ECO:0000256" key="6">
    <source>
        <dbReference type="ARBA" id="ARBA00022801"/>
    </source>
</evidence>
<dbReference type="FunFam" id="3.60.40.10:FF:000016">
    <property type="entry name" value="Protein phosphatase 2C"/>
    <property type="match status" value="1"/>
</dbReference>
<keyword evidence="8" id="KW-0464">Manganese</keyword>
<keyword evidence="7" id="KW-0904">Protein phosphatase</keyword>
<reference evidence="11 12" key="1">
    <citation type="submission" date="2014-04" db="EMBL/GenBank/DDBJ databases">
        <authorList>
            <consortium name="DOE Joint Genome Institute"/>
            <person name="Kuo A."/>
            <person name="Tarkka M."/>
            <person name="Buscot F."/>
            <person name="Kohler A."/>
            <person name="Nagy L.G."/>
            <person name="Floudas D."/>
            <person name="Copeland A."/>
            <person name="Barry K.W."/>
            <person name="Cichocki N."/>
            <person name="Veneault-Fourrey C."/>
            <person name="LaButti K."/>
            <person name="Lindquist E.A."/>
            <person name="Lipzen A."/>
            <person name="Lundell T."/>
            <person name="Morin E."/>
            <person name="Murat C."/>
            <person name="Sun H."/>
            <person name="Tunlid A."/>
            <person name="Henrissat B."/>
            <person name="Grigoriev I.V."/>
            <person name="Hibbett D.S."/>
            <person name="Martin F."/>
            <person name="Nordberg H.P."/>
            <person name="Cantor M.N."/>
            <person name="Hua S.X."/>
        </authorList>
    </citation>
    <scope>NUCLEOTIDE SEQUENCE [LARGE SCALE GENOMIC DNA]</scope>
    <source>
        <strain evidence="11 12">F 1598</strain>
    </source>
</reference>
<proteinExistence type="inferred from homology"/>
<evidence type="ECO:0000256" key="4">
    <source>
        <dbReference type="ARBA" id="ARBA00013081"/>
    </source>
</evidence>
<dbReference type="PANTHER" id="PTHR13832:SF565">
    <property type="entry name" value="AT28366P-RELATED"/>
    <property type="match status" value="1"/>
</dbReference>
<dbReference type="PANTHER" id="PTHR13832">
    <property type="entry name" value="PROTEIN PHOSPHATASE 2C"/>
    <property type="match status" value="1"/>
</dbReference>
<dbReference type="InterPro" id="IPR001932">
    <property type="entry name" value="PPM-type_phosphatase-like_dom"/>
</dbReference>
<keyword evidence="12" id="KW-1185">Reference proteome</keyword>
<dbReference type="HOGENOM" id="CLU_013173_4_1_1"/>
<dbReference type="PROSITE" id="PS51746">
    <property type="entry name" value="PPM_2"/>
    <property type="match status" value="1"/>
</dbReference>